<dbReference type="GO" id="GO:0006270">
    <property type="term" value="P:DNA replication initiation"/>
    <property type="evidence" value="ECO:0007669"/>
    <property type="project" value="TreeGrafter"/>
</dbReference>
<dbReference type="AlphaFoldDB" id="A0AAE3NMQ4"/>
<dbReference type="Gene3D" id="3.40.50.300">
    <property type="entry name" value="P-loop containing nucleotide triphosphate hydrolases"/>
    <property type="match status" value="1"/>
</dbReference>
<accession>A0AAE3NMQ4</accession>
<gene>
    <name evidence="1" type="ORF">P1J78_05415</name>
</gene>
<keyword evidence="2" id="KW-1185">Reference proteome</keyword>
<dbReference type="SUPFAM" id="SSF52540">
    <property type="entry name" value="P-loop containing nucleoside triphosphate hydrolases"/>
    <property type="match status" value="1"/>
</dbReference>
<dbReference type="Proteomes" id="UP001220964">
    <property type="component" value="Unassembled WGS sequence"/>
</dbReference>
<dbReference type="PANTHER" id="PTHR30050:SF5">
    <property type="entry name" value="DNAA REGULATORY INACTIVATOR HDA"/>
    <property type="match status" value="1"/>
</dbReference>
<organism evidence="1 2">
    <name type="scientific">Psychromarinibacter sediminicola</name>
    <dbReference type="NCBI Taxonomy" id="3033385"/>
    <lineage>
        <taxon>Bacteria</taxon>
        <taxon>Pseudomonadati</taxon>
        <taxon>Pseudomonadota</taxon>
        <taxon>Alphaproteobacteria</taxon>
        <taxon>Rhodobacterales</taxon>
        <taxon>Paracoccaceae</taxon>
        <taxon>Psychromarinibacter</taxon>
    </lineage>
</organism>
<reference evidence="1" key="1">
    <citation type="submission" date="2023-03" db="EMBL/GenBank/DDBJ databases">
        <title>Multiphase analysis and comparison of six strains from genera Psychromarinibacter, Lutimaribacter, and Maritimibacter, including a novel species: Psychromarinibacter sediminicola sp. nov.</title>
        <authorList>
            <person name="Wang Y.-H."/>
            <person name="Ye M.-Q."/>
            <person name="Du Z.-J."/>
        </authorList>
    </citation>
    <scope>NUCLEOTIDE SEQUENCE</scope>
    <source>
        <strain evidence="1">C21-152</strain>
    </source>
</reference>
<sequence>MPEQYSFDLAARPALGRGDFFVAPANATAVATVEGWRDWPSGKLVLVGPPASGKTHLAHVWAALTGAAILPARELADADLPALAAGAVAVEDAETVAGDDTAERALFHLHNLAQAEARPLLLTAAAPPRQWPLTLPDLASRMQATATVALEPPDDALLTAVLVKHMAERQIAIAPEVLSYAIQRMDRSFAAAAALATALNRAAITARRDDVTKPMVRAALDRLDADRA</sequence>
<dbReference type="PANTHER" id="PTHR30050">
    <property type="entry name" value="CHROMOSOMAL REPLICATION INITIATOR PROTEIN DNAA"/>
    <property type="match status" value="1"/>
</dbReference>
<dbReference type="GO" id="GO:0005886">
    <property type="term" value="C:plasma membrane"/>
    <property type="evidence" value="ECO:0007669"/>
    <property type="project" value="TreeGrafter"/>
</dbReference>
<evidence type="ECO:0000313" key="1">
    <source>
        <dbReference type="EMBL" id="MDF0600163.1"/>
    </source>
</evidence>
<comment type="caution">
    <text evidence="1">The sequence shown here is derived from an EMBL/GenBank/DDBJ whole genome shotgun (WGS) entry which is preliminary data.</text>
</comment>
<name>A0AAE3NMQ4_9RHOB</name>
<dbReference type="GO" id="GO:0003688">
    <property type="term" value="F:DNA replication origin binding"/>
    <property type="evidence" value="ECO:0007669"/>
    <property type="project" value="TreeGrafter"/>
</dbReference>
<proteinExistence type="predicted"/>
<dbReference type="RefSeq" id="WP_275566304.1">
    <property type="nucleotide sequence ID" value="NZ_JARGYC010000009.1"/>
</dbReference>
<protein>
    <submittedName>
        <fullName evidence="1">DnaA/Hda family protein</fullName>
    </submittedName>
</protein>
<dbReference type="Gene3D" id="1.10.8.60">
    <property type="match status" value="1"/>
</dbReference>
<dbReference type="EMBL" id="JARGYC010000009">
    <property type="protein sequence ID" value="MDF0600163.1"/>
    <property type="molecule type" value="Genomic_DNA"/>
</dbReference>
<dbReference type="InterPro" id="IPR027417">
    <property type="entry name" value="P-loop_NTPase"/>
</dbReference>
<evidence type="ECO:0000313" key="2">
    <source>
        <dbReference type="Proteomes" id="UP001220964"/>
    </source>
</evidence>